<reference evidence="3 4" key="1">
    <citation type="journal article" date="2013" name="Stand. Genomic Sci.">
        <title>Genomic Encyclopedia of Type Strains, Phase I: The one thousand microbial genomes (KMG-I) project.</title>
        <authorList>
            <person name="Kyrpides N.C."/>
            <person name="Woyke T."/>
            <person name="Eisen J.A."/>
            <person name="Garrity G."/>
            <person name="Lilburn T.G."/>
            <person name="Beck B.J."/>
            <person name="Whitman W.B."/>
            <person name="Hugenholtz P."/>
            <person name="Klenk H.P."/>
        </authorList>
    </citation>
    <scope>NUCLEOTIDE SEQUENCE [LARGE SCALE GENOMIC DNA]</scope>
    <source>
        <strain evidence="3 4">DSM 13484</strain>
    </source>
</reference>
<dbReference type="InterPro" id="IPR012341">
    <property type="entry name" value="6hp_glycosidase-like_sf"/>
</dbReference>
<feature type="domain" description="Mannosylglycerate hydrolase MGH1-like glycoside hydrolase" evidence="2">
    <location>
        <begin position="411"/>
        <end position="644"/>
    </location>
</feature>
<dbReference type="GO" id="GO:0004573">
    <property type="term" value="F:Glc3Man9GlcNAc2 oligosaccharide glucosidase activity"/>
    <property type="evidence" value="ECO:0007669"/>
    <property type="project" value="InterPro"/>
</dbReference>
<feature type="domain" description="Glycosyl hydrolase family 63 C-terminal" evidence="1">
    <location>
        <begin position="690"/>
        <end position="777"/>
    </location>
</feature>
<keyword evidence="3" id="KW-0378">Hydrolase</keyword>
<dbReference type="EMBL" id="VLLG01000002">
    <property type="protein sequence ID" value="TWI91259.1"/>
    <property type="molecule type" value="Genomic_DNA"/>
</dbReference>
<dbReference type="AlphaFoldDB" id="A0A562TCL6"/>
<evidence type="ECO:0000259" key="1">
    <source>
        <dbReference type="Pfam" id="PF03200"/>
    </source>
</evidence>
<proteinExistence type="predicted"/>
<organism evidence="3 4">
    <name type="scientific">Chitinophaga japonensis</name>
    <name type="common">Flexibacter japonensis</name>
    <dbReference type="NCBI Taxonomy" id="104662"/>
    <lineage>
        <taxon>Bacteria</taxon>
        <taxon>Pseudomonadati</taxon>
        <taxon>Bacteroidota</taxon>
        <taxon>Chitinophagia</taxon>
        <taxon>Chitinophagales</taxon>
        <taxon>Chitinophagaceae</taxon>
        <taxon>Chitinophaga</taxon>
    </lineage>
</organism>
<accession>A0A562TCL6</accession>
<dbReference type="SUPFAM" id="SSF48208">
    <property type="entry name" value="Six-hairpin glycosidases"/>
    <property type="match status" value="1"/>
</dbReference>
<gene>
    <name evidence="3" type="ORF">LX66_0624</name>
</gene>
<sequence>MNKEQARLQHPAWKKWGPYVSARQWGTVREDYSADGNAWEYTTHDMARSKAWRWGEDGIAGISDDQQLLCFAIALWNKQDPIIKERYFGLNGHEGNHGEDVKELYYYLDSTPTHSYMQMLYKYPQQAFPYNELVTENRRRGKQDPEFELLDTGIFNDDAYFDVFVEYAKADTDDLLVKLTIHNRGREAASLHVLPTLWFRNTWDWGYDSDMPVLTQTGDGIIQADHKILGHYELYCEQGPELLFTGNETNMPRLHQFDDGKRFYKDGINDYLVHGRQEAVNPGKEGTKAAANYEVTIAAGAACTIRLRLTKDGAAQPFADFDTVFAARREEADLFYAGLQQSLPADEKRIQRQAFAGMLWNKQFYYYYVSQWLQGDPAQPAPPPQRLRGRNSDWKHLNNEDIISMPDKWEYPWYAAWDLAFHCIPLAMVDSAFAKDQLSLLTREWYMHPNGELPAYEWALSDVNPPVHAWATYHVFQLDREQNGGKGDIAFLESVFHKLLLNFTWWVNRKDANGNNIFEGGFLGLDNIGVFDRNTRLPAGNHMEQADGTSWMAMYCLSMLRISLELARHNKVYADMATKFFEHFLYIACAINRTIGEEDTGLWDEEDGFFYDQLRLTCNGVMKMKVRSMVGLIPLFAVAVLDEEIFSAHPEFTARLKWFLDFRPDLASLVSRWYEKGSGEKHLLSLLRGHRMKRILHRMLDETEFLSDYGIRSLSKYYEAHPYEFRLNGNSFSVSYAPGESSTGLFGGNSNWRGPVWMPVNYLIIESLRHFHHYYGDDFKVEYPTRSGVYLTLEQIAAELGKRLLRLFLRDEQGRRPVFGQCEKLQQDPHFRDYILFYEYFHGDNGRGAGAAHQTGWTGLIVRLMGQQFF</sequence>
<dbReference type="InterPro" id="IPR054491">
    <property type="entry name" value="MGH1-like_GH"/>
</dbReference>
<name>A0A562TCL6_CHIJA</name>
<dbReference type="PANTHER" id="PTHR10412:SF10">
    <property type="entry name" value="GLYCOSYL HYDROLASE FAMILY 63 C-TERMINAL DOMAIN-CONTAINING PROTEIN"/>
    <property type="match status" value="1"/>
</dbReference>
<keyword evidence="4" id="KW-1185">Reference proteome</keyword>
<evidence type="ECO:0000313" key="3">
    <source>
        <dbReference type="EMBL" id="TWI91259.1"/>
    </source>
</evidence>
<comment type="caution">
    <text evidence="3">The sequence shown here is derived from an EMBL/GenBank/DDBJ whole genome shotgun (WGS) entry which is preliminary data.</text>
</comment>
<protein>
    <submittedName>
        <fullName evidence="3">Glycosyl hydrolase family 63</fullName>
    </submittedName>
</protein>
<dbReference type="Pfam" id="PF03200">
    <property type="entry name" value="Glyco_hydro_63"/>
    <property type="match status" value="1"/>
</dbReference>
<evidence type="ECO:0000259" key="2">
    <source>
        <dbReference type="Pfam" id="PF22422"/>
    </source>
</evidence>
<dbReference type="RefSeq" id="WP_145710415.1">
    <property type="nucleotide sequence ID" value="NZ_BAAAFY010000001.1"/>
</dbReference>
<dbReference type="PANTHER" id="PTHR10412">
    <property type="entry name" value="MANNOSYL-OLIGOSACCHARIDE GLUCOSIDASE"/>
    <property type="match status" value="1"/>
</dbReference>
<dbReference type="Proteomes" id="UP000316778">
    <property type="component" value="Unassembled WGS sequence"/>
</dbReference>
<dbReference type="GO" id="GO:0009311">
    <property type="term" value="P:oligosaccharide metabolic process"/>
    <property type="evidence" value="ECO:0007669"/>
    <property type="project" value="InterPro"/>
</dbReference>
<dbReference type="InterPro" id="IPR004888">
    <property type="entry name" value="Glycoside_hydrolase_63"/>
</dbReference>
<dbReference type="InterPro" id="IPR031335">
    <property type="entry name" value="Glyco_hydro_63_C"/>
</dbReference>
<evidence type="ECO:0000313" key="4">
    <source>
        <dbReference type="Proteomes" id="UP000316778"/>
    </source>
</evidence>
<dbReference type="Pfam" id="PF22422">
    <property type="entry name" value="MGH1-like_GH"/>
    <property type="match status" value="1"/>
</dbReference>
<dbReference type="OrthoDB" id="9781878at2"/>
<dbReference type="InterPro" id="IPR008928">
    <property type="entry name" value="6-hairpin_glycosidase_sf"/>
</dbReference>
<dbReference type="Gene3D" id="1.50.10.10">
    <property type="match status" value="1"/>
</dbReference>